<dbReference type="GO" id="GO:0016998">
    <property type="term" value="P:cell wall macromolecule catabolic process"/>
    <property type="evidence" value="ECO:0007669"/>
    <property type="project" value="InterPro"/>
</dbReference>
<dbReference type="PANTHER" id="PTHR34135">
    <property type="entry name" value="LYSOZYME"/>
    <property type="match status" value="1"/>
</dbReference>
<dbReference type="Proteomes" id="UP000308978">
    <property type="component" value="Unassembled WGS sequence"/>
</dbReference>
<dbReference type="GO" id="GO:0016052">
    <property type="term" value="P:carbohydrate catabolic process"/>
    <property type="evidence" value="ECO:0007669"/>
    <property type="project" value="TreeGrafter"/>
</dbReference>
<comment type="similarity">
    <text evidence="1">Belongs to the glycosyl hydrolase 25 family.</text>
</comment>
<proteinExistence type="inferred from homology"/>
<evidence type="ECO:0000256" key="1">
    <source>
        <dbReference type="ARBA" id="ARBA00010646"/>
    </source>
</evidence>
<protein>
    <submittedName>
        <fullName evidence="2">Glycoside hydrolase</fullName>
    </submittedName>
</protein>
<dbReference type="InterPro" id="IPR017853">
    <property type="entry name" value="GH"/>
</dbReference>
<name>A0A4S4G0F1_9ACTN</name>
<reference evidence="2 3" key="1">
    <citation type="submission" date="2019-04" db="EMBL/GenBank/DDBJ databases">
        <title>Microbes associate with the intestines of laboratory mice.</title>
        <authorList>
            <person name="Navarre W."/>
            <person name="Wong E."/>
            <person name="Huang K.C."/>
            <person name="Tropini C."/>
            <person name="Ng K."/>
            <person name="Yu B."/>
        </authorList>
    </citation>
    <scope>NUCLEOTIDE SEQUENCE [LARGE SCALE GENOMIC DNA]</scope>
    <source>
        <strain evidence="2 3">NM80_B27</strain>
    </source>
</reference>
<dbReference type="PANTHER" id="PTHR34135:SF2">
    <property type="entry name" value="LYSOZYME"/>
    <property type="match status" value="1"/>
</dbReference>
<dbReference type="EMBL" id="SSTJ01000019">
    <property type="protein sequence ID" value="THG35962.1"/>
    <property type="molecule type" value="Genomic_DNA"/>
</dbReference>
<dbReference type="Gene3D" id="3.20.20.80">
    <property type="entry name" value="Glycosidases"/>
    <property type="match status" value="1"/>
</dbReference>
<dbReference type="SUPFAM" id="SSF51445">
    <property type="entry name" value="(Trans)glycosidases"/>
    <property type="match status" value="1"/>
</dbReference>
<dbReference type="PROSITE" id="PS51904">
    <property type="entry name" value="GLYCOSYL_HYDROL_F25_2"/>
    <property type="match status" value="1"/>
</dbReference>
<evidence type="ECO:0000313" key="3">
    <source>
        <dbReference type="Proteomes" id="UP000308978"/>
    </source>
</evidence>
<dbReference type="Pfam" id="PF01183">
    <property type="entry name" value="Glyco_hydro_25"/>
    <property type="match status" value="1"/>
</dbReference>
<keyword evidence="2" id="KW-0378">Hydrolase</keyword>
<dbReference type="RefSeq" id="WP_136435826.1">
    <property type="nucleotide sequence ID" value="NZ_SSTJ01000019.1"/>
</dbReference>
<dbReference type="PROSITE" id="PS51318">
    <property type="entry name" value="TAT"/>
    <property type="match status" value="1"/>
</dbReference>
<gene>
    <name evidence="2" type="ORF">E5986_10675</name>
</gene>
<sequence length="296" mass="31907">MPARTMTPRSCAPAQRGETAPAIAPVAALLTRRAFLGVAAATACAGASLLAGCGSGGAPGAAAPVDIPCPYDWANLRWEEGRPVYYEGDQARSRWGVDVSEHQRAVDWEAVAGAGAQFAFVRIGNRGATEGKLDVDEFFFQNVDGATRADVPLSAYFFSQSVNEDEAREEAAFAIEQLRVAMEQGASFQFVAYDHEPVDIEGARANDLPAEQFAANARAFCDAVAEAGFEPMVYGNQSDLGRLTVEERRAWPLWLAEYGVEAPTAPYAFALWQYTNKGTVPGIDTDADLNIWLETR</sequence>
<evidence type="ECO:0000313" key="2">
    <source>
        <dbReference type="EMBL" id="THG35962.1"/>
    </source>
</evidence>
<accession>A0A4S4G0F1</accession>
<dbReference type="InterPro" id="IPR006311">
    <property type="entry name" value="TAT_signal"/>
</dbReference>
<dbReference type="GO" id="GO:0009253">
    <property type="term" value="P:peptidoglycan catabolic process"/>
    <property type="evidence" value="ECO:0007669"/>
    <property type="project" value="InterPro"/>
</dbReference>
<comment type="caution">
    <text evidence="2">The sequence shown here is derived from an EMBL/GenBank/DDBJ whole genome shotgun (WGS) entry which is preliminary data.</text>
</comment>
<dbReference type="InterPro" id="IPR002053">
    <property type="entry name" value="Glyco_hydro_25"/>
</dbReference>
<dbReference type="GO" id="GO:0003796">
    <property type="term" value="F:lysozyme activity"/>
    <property type="evidence" value="ECO:0007669"/>
    <property type="project" value="InterPro"/>
</dbReference>
<dbReference type="AlphaFoldDB" id="A0A4S4G0F1"/>
<organism evidence="2 3">
    <name type="scientific">Adlercreutzia caecimuris</name>
    <dbReference type="NCBI Taxonomy" id="671266"/>
    <lineage>
        <taxon>Bacteria</taxon>
        <taxon>Bacillati</taxon>
        <taxon>Actinomycetota</taxon>
        <taxon>Coriobacteriia</taxon>
        <taxon>Eggerthellales</taxon>
        <taxon>Eggerthellaceae</taxon>
        <taxon>Adlercreutzia</taxon>
    </lineage>
</organism>